<sequence>MYSEGDGMVLCSIDGCEKAAKSKGFCANHYQKQRNAGNKPKLKIFNVKKCNAAGCETDALRLGFCQQHLKEWNFE</sequence>
<organism evidence="1 2">
    <name type="scientific">Paenibacillus psychroresistens</name>
    <dbReference type="NCBI Taxonomy" id="1778678"/>
    <lineage>
        <taxon>Bacteria</taxon>
        <taxon>Bacillati</taxon>
        <taxon>Bacillota</taxon>
        <taxon>Bacilli</taxon>
        <taxon>Bacillales</taxon>
        <taxon>Paenibacillaceae</taxon>
        <taxon>Paenibacillus</taxon>
    </lineage>
</organism>
<evidence type="ECO:0000313" key="2">
    <source>
        <dbReference type="Proteomes" id="UP000426246"/>
    </source>
</evidence>
<accession>A0A6B8RFU1</accession>
<dbReference type="OrthoDB" id="2971046at2"/>
<dbReference type="KEGG" id="ppsc:EHS13_08830"/>
<dbReference type="AlphaFoldDB" id="A0A6B8RFU1"/>
<evidence type="ECO:0008006" key="3">
    <source>
        <dbReference type="Google" id="ProtNLM"/>
    </source>
</evidence>
<dbReference type="EMBL" id="CP034235">
    <property type="protein sequence ID" value="QGQ94979.1"/>
    <property type="molecule type" value="Genomic_DNA"/>
</dbReference>
<protein>
    <recommendedName>
        <fullName evidence="3">Vegetative protein</fullName>
    </recommendedName>
</protein>
<evidence type="ECO:0000313" key="1">
    <source>
        <dbReference type="EMBL" id="QGQ94979.1"/>
    </source>
</evidence>
<gene>
    <name evidence="1" type="ORF">EHS13_08830</name>
</gene>
<dbReference type="Proteomes" id="UP000426246">
    <property type="component" value="Chromosome"/>
</dbReference>
<keyword evidence="2" id="KW-1185">Reference proteome</keyword>
<name>A0A6B8RFU1_9BACL</name>
<proteinExistence type="predicted"/>
<reference evidence="2" key="1">
    <citation type="submission" date="2018-11" db="EMBL/GenBank/DDBJ databases">
        <title>Complete genome sequence of Paenibacillus sp. ML311-T8.</title>
        <authorList>
            <person name="Nam Y.-D."/>
            <person name="Kang J."/>
            <person name="Chung W.-H."/>
            <person name="Park Y.S."/>
        </authorList>
    </citation>
    <scope>NUCLEOTIDE SEQUENCE [LARGE SCALE GENOMIC DNA]</scope>
    <source>
        <strain evidence="2">ML311-T8</strain>
    </source>
</reference>